<dbReference type="InterPro" id="IPR011059">
    <property type="entry name" value="Metal-dep_hydrolase_composite"/>
</dbReference>
<dbReference type="Gene3D" id="3.20.20.140">
    <property type="entry name" value="Metal-dependent hydrolases"/>
    <property type="match status" value="1"/>
</dbReference>
<reference evidence="3" key="1">
    <citation type="journal article" date="2019" name="Int. J. Syst. Evol. Microbiol.">
        <title>The Global Catalogue of Microorganisms (GCM) 10K type strain sequencing project: providing services to taxonomists for standard genome sequencing and annotation.</title>
        <authorList>
            <consortium name="The Broad Institute Genomics Platform"/>
            <consortium name="The Broad Institute Genome Sequencing Center for Infectious Disease"/>
            <person name="Wu L."/>
            <person name="Ma J."/>
        </authorList>
    </citation>
    <scope>NUCLEOTIDE SEQUENCE [LARGE SCALE GENOMIC DNA]</scope>
    <source>
        <strain evidence="3">JCM 10671</strain>
    </source>
</reference>
<evidence type="ECO:0000259" key="1">
    <source>
        <dbReference type="Pfam" id="PF01979"/>
    </source>
</evidence>
<dbReference type="InterPro" id="IPR032466">
    <property type="entry name" value="Metal_Hydrolase"/>
</dbReference>
<feature type="domain" description="Amidohydrolase-related" evidence="1">
    <location>
        <begin position="42"/>
        <end position="348"/>
    </location>
</feature>
<gene>
    <name evidence="2" type="ORF">GCM10009547_40260</name>
</gene>
<dbReference type="EMBL" id="BAAAHE010000044">
    <property type="protein sequence ID" value="GAA0632365.1"/>
    <property type="molecule type" value="Genomic_DNA"/>
</dbReference>
<comment type="caution">
    <text evidence="2">The sequence shown here is derived from an EMBL/GenBank/DDBJ whole genome shotgun (WGS) entry which is preliminary data.</text>
</comment>
<sequence length="358" mass="37938">MSEALHVRGVRLPDETDVDLWIVDGVVTYEPVPDAVTIGTGWITPGLVDMHCHIGLAASGETDREATEAQAVRDRDSGVLLARDCGTPADTRWIDDREDLPRIVRAGRHVARPKRYMRDVSVDVEPPELPAAVAEQATRGDGWVKIVGDWIDRDAGDLTPLWPVAALTDAVAAAHAAGARATTHVFGRAALAEALEAGFDCIEHGTGLDDELTARMAAAGTALVPTLLNVVENFPGIADSGQAKFPAYADHMRRLWETAPARIAAAYEAGVPIFVGTDAGGVIAHGRIVDEIATLTRAGLPLDYVLGGASWRAREFLGRPGLAEGDPADLVIFAADPRADLATLAAPSRIVLRGRVIA</sequence>
<dbReference type="PANTHER" id="PTHR43135">
    <property type="entry name" value="ALPHA-D-RIBOSE 1-METHYLPHOSPHONATE 5-TRIPHOSPHATE DIPHOSPHATASE"/>
    <property type="match status" value="1"/>
</dbReference>
<name>A0ABP3SF91_9ACTN</name>
<protein>
    <submittedName>
        <fullName evidence="2">Amidohydrolase family protein</fullName>
    </submittedName>
</protein>
<dbReference type="Proteomes" id="UP001500957">
    <property type="component" value="Unassembled WGS sequence"/>
</dbReference>
<dbReference type="InterPro" id="IPR051781">
    <property type="entry name" value="Metallo-dep_Hydrolase"/>
</dbReference>
<dbReference type="PANTHER" id="PTHR43135:SF4">
    <property type="entry name" value="AMIDOHYDROLASE-RELATED DOMAIN-CONTAINING PROTEIN"/>
    <property type="match status" value="1"/>
</dbReference>
<evidence type="ECO:0000313" key="3">
    <source>
        <dbReference type="Proteomes" id="UP001500957"/>
    </source>
</evidence>
<dbReference type="RefSeq" id="WP_344608114.1">
    <property type="nucleotide sequence ID" value="NZ_BAAAHE010000044.1"/>
</dbReference>
<accession>A0ABP3SF91</accession>
<dbReference type="InterPro" id="IPR006680">
    <property type="entry name" value="Amidohydro-rel"/>
</dbReference>
<organism evidence="2 3">
    <name type="scientific">Sporichthya brevicatena</name>
    <dbReference type="NCBI Taxonomy" id="171442"/>
    <lineage>
        <taxon>Bacteria</taxon>
        <taxon>Bacillati</taxon>
        <taxon>Actinomycetota</taxon>
        <taxon>Actinomycetes</taxon>
        <taxon>Sporichthyales</taxon>
        <taxon>Sporichthyaceae</taxon>
        <taxon>Sporichthya</taxon>
    </lineage>
</organism>
<dbReference type="SUPFAM" id="SSF51556">
    <property type="entry name" value="Metallo-dependent hydrolases"/>
    <property type="match status" value="1"/>
</dbReference>
<evidence type="ECO:0000313" key="2">
    <source>
        <dbReference type="EMBL" id="GAA0632365.1"/>
    </source>
</evidence>
<proteinExistence type="predicted"/>
<dbReference type="Pfam" id="PF01979">
    <property type="entry name" value="Amidohydro_1"/>
    <property type="match status" value="1"/>
</dbReference>
<keyword evidence="3" id="KW-1185">Reference proteome</keyword>
<dbReference type="Gene3D" id="2.30.40.10">
    <property type="entry name" value="Urease, subunit C, domain 1"/>
    <property type="match status" value="1"/>
</dbReference>